<sequence length="166" mass="18472">MSRRVESSTDQESLGVPEDASKQGRSIEDIDADVDVSLVDETQERQDDDLIFDTGVLDDVEMPVEAKVDGKNEQSTKKLDDSNAGEAVTTAGDDTTTTRPKDRGVVDQEPSEFRVLERISKKRTKNEAKTTKPDTKWKSMVKTKSRQSPSLKKSTKVNPDKSKVKK</sequence>
<organism evidence="2 3">
    <name type="scientific">Tanacetum coccineum</name>
    <dbReference type="NCBI Taxonomy" id="301880"/>
    <lineage>
        <taxon>Eukaryota</taxon>
        <taxon>Viridiplantae</taxon>
        <taxon>Streptophyta</taxon>
        <taxon>Embryophyta</taxon>
        <taxon>Tracheophyta</taxon>
        <taxon>Spermatophyta</taxon>
        <taxon>Magnoliopsida</taxon>
        <taxon>eudicotyledons</taxon>
        <taxon>Gunneridae</taxon>
        <taxon>Pentapetalae</taxon>
        <taxon>asterids</taxon>
        <taxon>campanulids</taxon>
        <taxon>Asterales</taxon>
        <taxon>Asteraceae</taxon>
        <taxon>Asteroideae</taxon>
        <taxon>Anthemideae</taxon>
        <taxon>Anthemidinae</taxon>
        <taxon>Tanacetum</taxon>
    </lineage>
</organism>
<evidence type="ECO:0000313" key="3">
    <source>
        <dbReference type="Proteomes" id="UP001151760"/>
    </source>
</evidence>
<reference evidence="2" key="1">
    <citation type="journal article" date="2022" name="Int. J. Mol. Sci.">
        <title>Draft Genome of Tanacetum Coccineum: Genomic Comparison of Closely Related Tanacetum-Family Plants.</title>
        <authorList>
            <person name="Yamashiro T."/>
            <person name="Shiraishi A."/>
            <person name="Nakayama K."/>
            <person name="Satake H."/>
        </authorList>
    </citation>
    <scope>NUCLEOTIDE SEQUENCE</scope>
</reference>
<comment type="caution">
    <text evidence="2">The sequence shown here is derived from an EMBL/GenBank/DDBJ whole genome shotgun (WGS) entry which is preliminary data.</text>
</comment>
<reference evidence="2" key="2">
    <citation type="submission" date="2022-01" db="EMBL/GenBank/DDBJ databases">
        <authorList>
            <person name="Yamashiro T."/>
            <person name="Shiraishi A."/>
            <person name="Satake H."/>
            <person name="Nakayama K."/>
        </authorList>
    </citation>
    <scope>NUCLEOTIDE SEQUENCE</scope>
</reference>
<keyword evidence="3" id="KW-1185">Reference proteome</keyword>
<dbReference type="EMBL" id="BQNB010009963">
    <property type="protein sequence ID" value="GJS70873.1"/>
    <property type="molecule type" value="Genomic_DNA"/>
</dbReference>
<feature type="region of interest" description="Disordered" evidence="1">
    <location>
        <begin position="1"/>
        <end position="166"/>
    </location>
</feature>
<feature type="compositionally biased region" description="Basic and acidic residues" evidence="1">
    <location>
        <begin position="19"/>
        <end position="28"/>
    </location>
</feature>
<gene>
    <name evidence="2" type="ORF">Tco_0703714</name>
</gene>
<evidence type="ECO:0000313" key="2">
    <source>
        <dbReference type="EMBL" id="GJS70873.1"/>
    </source>
</evidence>
<accession>A0ABQ4XZK6</accession>
<feature type="compositionally biased region" description="Acidic residues" evidence="1">
    <location>
        <begin position="46"/>
        <end position="62"/>
    </location>
</feature>
<protein>
    <submittedName>
        <fullName evidence="2">Uncharacterized protein</fullName>
    </submittedName>
</protein>
<feature type="compositionally biased region" description="Low complexity" evidence="1">
    <location>
        <begin position="89"/>
        <end position="98"/>
    </location>
</feature>
<feature type="compositionally biased region" description="Basic and acidic residues" evidence="1">
    <location>
        <begin position="99"/>
        <end position="137"/>
    </location>
</feature>
<evidence type="ECO:0000256" key="1">
    <source>
        <dbReference type="SAM" id="MobiDB-lite"/>
    </source>
</evidence>
<feature type="compositionally biased region" description="Basic and acidic residues" evidence="1">
    <location>
        <begin position="64"/>
        <end position="81"/>
    </location>
</feature>
<dbReference type="Proteomes" id="UP001151760">
    <property type="component" value="Unassembled WGS sequence"/>
</dbReference>
<name>A0ABQ4XZK6_9ASTR</name>
<proteinExistence type="predicted"/>